<proteinExistence type="predicted"/>
<evidence type="ECO:0000313" key="1">
    <source>
        <dbReference type="EMBL" id="CAG9335033.1"/>
    </source>
</evidence>
<dbReference type="Pfam" id="PF01459">
    <property type="entry name" value="Porin_3"/>
    <property type="match status" value="1"/>
</dbReference>
<dbReference type="EMBL" id="CAJZBQ010000060">
    <property type="protein sequence ID" value="CAG9335033.1"/>
    <property type="molecule type" value="Genomic_DNA"/>
</dbReference>
<dbReference type="GO" id="GO:0055085">
    <property type="term" value="P:transmembrane transport"/>
    <property type="evidence" value="ECO:0007669"/>
    <property type="project" value="InterPro"/>
</dbReference>
<dbReference type="AlphaFoldDB" id="A0AAU9K5G6"/>
<dbReference type="GO" id="GO:0005741">
    <property type="term" value="C:mitochondrial outer membrane"/>
    <property type="evidence" value="ECO:0007669"/>
    <property type="project" value="InterPro"/>
</dbReference>
<gene>
    <name evidence="1" type="ORF">BSTOLATCC_MIC62614</name>
</gene>
<organism evidence="1 2">
    <name type="scientific">Blepharisma stoltei</name>
    <dbReference type="NCBI Taxonomy" id="1481888"/>
    <lineage>
        <taxon>Eukaryota</taxon>
        <taxon>Sar</taxon>
        <taxon>Alveolata</taxon>
        <taxon>Ciliophora</taxon>
        <taxon>Postciliodesmatophora</taxon>
        <taxon>Heterotrichea</taxon>
        <taxon>Heterotrichida</taxon>
        <taxon>Blepharismidae</taxon>
        <taxon>Blepharisma</taxon>
    </lineage>
</organism>
<accession>A0AAU9K5G6</accession>
<protein>
    <submittedName>
        <fullName evidence="1">Uncharacterized protein</fullName>
    </submittedName>
</protein>
<sequence length="273" mass="31448">MKIEKFSDVTAKTDSVLYKRFHLKNFGEFNINYLAVNCMLSTKGTFKKSQALLSYWIQLWDDNRKLKIKANSQGFNKAALDFTHKLKNCKLSSKIVLTKDIENNINPNIGVKYKSKQNLSAINWIGGLNSLNLTWIYTVSKVAIGADCNYQNKEFSYNAALWFRLENMRALIGKFKKYYEIHLYKKIDYKTHFASKLSWNSRKALLEIGGDYCPSHDAVINYKLSSLGDLSFSYSKNLNMNISFTISSSVNTKSLADSDFHSHKFGFLIDFNY</sequence>
<comment type="caution">
    <text evidence="1">The sequence shown here is derived from an EMBL/GenBank/DDBJ whole genome shotgun (WGS) entry which is preliminary data.</text>
</comment>
<dbReference type="Proteomes" id="UP001162131">
    <property type="component" value="Unassembled WGS sequence"/>
</dbReference>
<reference evidence="1" key="1">
    <citation type="submission" date="2021-09" db="EMBL/GenBank/DDBJ databases">
        <authorList>
            <consortium name="AG Swart"/>
            <person name="Singh M."/>
            <person name="Singh A."/>
            <person name="Seah K."/>
            <person name="Emmerich C."/>
        </authorList>
    </citation>
    <scope>NUCLEOTIDE SEQUENCE</scope>
    <source>
        <strain evidence="1">ATCC30299</strain>
    </source>
</reference>
<dbReference type="InterPro" id="IPR023614">
    <property type="entry name" value="Porin_dom_sf"/>
</dbReference>
<dbReference type="Gene3D" id="2.40.160.10">
    <property type="entry name" value="Porin"/>
    <property type="match status" value="1"/>
</dbReference>
<evidence type="ECO:0000313" key="2">
    <source>
        <dbReference type="Proteomes" id="UP001162131"/>
    </source>
</evidence>
<name>A0AAU9K5G6_9CILI</name>
<keyword evidence="2" id="KW-1185">Reference proteome</keyword>
<dbReference type="InterPro" id="IPR027246">
    <property type="entry name" value="Porin_Euk/Tom40"/>
</dbReference>